<comment type="caution">
    <text evidence="1">The sequence shown here is derived from an EMBL/GenBank/DDBJ whole genome shotgun (WGS) entry which is preliminary data.</text>
</comment>
<gene>
    <name evidence="1" type="ORF">AWB80_06253</name>
</gene>
<proteinExistence type="predicted"/>
<dbReference type="AlphaFoldDB" id="A0A158D3K5"/>
<reference evidence="1" key="1">
    <citation type="submission" date="2016-01" db="EMBL/GenBank/DDBJ databases">
        <authorList>
            <person name="Peeters C."/>
        </authorList>
    </citation>
    <scope>NUCLEOTIDE SEQUENCE [LARGE SCALE GENOMIC DNA]</scope>
    <source>
        <strain evidence="1">LMG 29323</strain>
    </source>
</reference>
<dbReference type="EMBL" id="FCOE02000030">
    <property type="protein sequence ID" value="SAK89205.1"/>
    <property type="molecule type" value="Genomic_DNA"/>
</dbReference>
<keyword evidence="2" id="KW-1185">Reference proteome</keyword>
<name>A0A158D3K5_9BURK</name>
<organism evidence="1 2">
    <name type="scientific">Caballeronia pedi</name>
    <dbReference type="NCBI Taxonomy" id="1777141"/>
    <lineage>
        <taxon>Bacteria</taxon>
        <taxon>Pseudomonadati</taxon>
        <taxon>Pseudomonadota</taxon>
        <taxon>Betaproteobacteria</taxon>
        <taxon>Burkholderiales</taxon>
        <taxon>Burkholderiaceae</taxon>
        <taxon>Caballeronia</taxon>
    </lineage>
</organism>
<protein>
    <submittedName>
        <fullName evidence="1">Uncharacterized protein</fullName>
    </submittedName>
</protein>
<dbReference type="Proteomes" id="UP000054911">
    <property type="component" value="Unassembled WGS sequence"/>
</dbReference>
<evidence type="ECO:0000313" key="2">
    <source>
        <dbReference type="Proteomes" id="UP000054911"/>
    </source>
</evidence>
<sequence>MIRTGERVFTIDSGKSFLVGQSVMAVAGNNWLRGEITAYADNLLTVNVTSSNGDGRQSQQLVDRFDWYQRP</sequence>
<evidence type="ECO:0000313" key="1">
    <source>
        <dbReference type="EMBL" id="SAK89205.1"/>
    </source>
</evidence>
<accession>A0A158D3K5</accession>